<dbReference type="AlphaFoldDB" id="A0A6N7PM06"/>
<dbReference type="Proteomes" id="UP000440224">
    <property type="component" value="Unassembled WGS sequence"/>
</dbReference>
<dbReference type="PROSITE" id="PS50006">
    <property type="entry name" value="FHA_DOMAIN"/>
    <property type="match status" value="1"/>
</dbReference>
<dbReference type="SMART" id="SM00240">
    <property type="entry name" value="FHA"/>
    <property type="match status" value="1"/>
</dbReference>
<gene>
    <name evidence="2" type="ORF">GF068_04095</name>
</gene>
<dbReference type="CDD" id="cd00060">
    <property type="entry name" value="FHA"/>
    <property type="match status" value="1"/>
</dbReference>
<evidence type="ECO:0000259" key="1">
    <source>
        <dbReference type="PROSITE" id="PS50006"/>
    </source>
</evidence>
<dbReference type="SUPFAM" id="SSF49879">
    <property type="entry name" value="SMAD/FHA domain"/>
    <property type="match status" value="1"/>
</dbReference>
<protein>
    <submittedName>
        <fullName evidence="2">FHA domain-containing protein</fullName>
    </submittedName>
</protein>
<comment type="caution">
    <text evidence="2">The sequence shown here is derived from an EMBL/GenBank/DDBJ whole genome shotgun (WGS) entry which is preliminary data.</text>
</comment>
<dbReference type="InterPro" id="IPR008984">
    <property type="entry name" value="SMAD_FHA_dom_sf"/>
</dbReference>
<evidence type="ECO:0000313" key="2">
    <source>
        <dbReference type="EMBL" id="MRG91105.1"/>
    </source>
</evidence>
<dbReference type="EMBL" id="WJIE01000001">
    <property type="protein sequence ID" value="MRG91105.1"/>
    <property type="molecule type" value="Genomic_DNA"/>
</dbReference>
<dbReference type="RefSeq" id="WP_338046213.1">
    <property type="nucleotide sequence ID" value="NZ_WJIE01000001.1"/>
</dbReference>
<name>A0A6N7PM06_9BACT</name>
<evidence type="ECO:0000313" key="3">
    <source>
        <dbReference type="Proteomes" id="UP000440224"/>
    </source>
</evidence>
<accession>A0A6N7PM06</accession>
<proteinExistence type="predicted"/>
<sequence>MGLFDRFLRWGEGRRAKEARARELAGDLASAATLYVEAELPDDAARVLLLRADAEGSAEQRIAFCDVAARTAKSEELQKRALGRKAHLTLDVIRTRGGSSLKSELARVARELESAGQLERAAEVYAELGDAESEIRVLTEMGAIEKLEERLKASHAESRKVREVTDVRRRVADLDRTAERRAALEVARAALAERDDDVVADAARAIRARLATGPQVDLEIGGKLHHVALGEEVTIGRGEATILVGARAVSRTHLRIRREGSEVFVEDLDTRNGTMLAGARIEGAIPVGQGIRLELGGEVPCVIERPTSSPEGELAPEGVIVTVAGTRLLAPLGALVVGALRVDHVAHGESGFVVLRTPSGAPRPILGEFELAAEVELCQGDEIRARRGGPVVLRVAGGGREGSGSFA</sequence>
<dbReference type="Gene3D" id="2.60.200.20">
    <property type="match status" value="1"/>
</dbReference>
<dbReference type="Pfam" id="PF00498">
    <property type="entry name" value="FHA"/>
    <property type="match status" value="1"/>
</dbReference>
<dbReference type="InterPro" id="IPR000253">
    <property type="entry name" value="FHA_dom"/>
</dbReference>
<feature type="domain" description="FHA" evidence="1">
    <location>
        <begin position="227"/>
        <end position="281"/>
    </location>
</feature>
<keyword evidence="3" id="KW-1185">Reference proteome</keyword>
<organism evidence="2 3">
    <name type="scientific">Polyangium spumosum</name>
    <dbReference type="NCBI Taxonomy" id="889282"/>
    <lineage>
        <taxon>Bacteria</taxon>
        <taxon>Pseudomonadati</taxon>
        <taxon>Myxococcota</taxon>
        <taxon>Polyangia</taxon>
        <taxon>Polyangiales</taxon>
        <taxon>Polyangiaceae</taxon>
        <taxon>Polyangium</taxon>
    </lineage>
</organism>
<reference evidence="2 3" key="1">
    <citation type="submission" date="2019-10" db="EMBL/GenBank/DDBJ databases">
        <title>A soil myxobacterium in the family Polyangiaceae.</title>
        <authorList>
            <person name="Li Y."/>
            <person name="Wang J."/>
        </authorList>
    </citation>
    <scope>NUCLEOTIDE SEQUENCE [LARGE SCALE GENOMIC DNA]</scope>
    <source>
        <strain evidence="2 3">DSM 14734</strain>
    </source>
</reference>